<dbReference type="AlphaFoldDB" id="A0A8H6JW73"/>
<dbReference type="Pfam" id="PF00067">
    <property type="entry name" value="p450"/>
    <property type="match status" value="1"/>
</dbReference>
<dbReference type="PANTHER" id="PTHR46206">
    <property type="entry name" value="CYTOCHROME P450"/>
    <property type="match status" value="1"/>
</dbReference>
<evidence type="ECO:0000313" key="7">
    <source>
        <dbReference type="Proteomes" id="UP000654918"/>
    </source>
</evidence>
<protein>
    <recommendedName>
        <fullName evidence="8">Ent-kaurene oxidase</fullName>
    </recommendedName>
</protein>
<sequence length="385" mass="42652">MPVMARVLKRDLTPALNRLCPNISDDVEQAFRDEFPACESFTEINVSMHLLRVVAKVSGSLFVGRDLAWTEAYIDMAINYTVESSGAVQAILSLKPWKRLFKAKSLPEVRRLRQRTEEAYHFLRPLVSSRRTAAKIPGYKKPDDMVQWLMDDGQGELKDEELAEVQLMLTAAAIHTTSLTAINAFYTLAAFSEIVSELRSEISDVLAECETFTSAALSKMRKLVSFLRESVRCNPLSWKSFSRKVLKNVTLSDGQVIPAGCMIQVAADAVAHDPDRVPDPERFDAFRSYRARNEAPKMSSENGVASGSDAGNQLVTVGVLDMAFGYGRHACPSRFLAATELKLIIARALLDFDIKLADGTTGRYPNVEFAGLVSGTTLTQLVWCD</sequence>
<dbReference type="GO" id="GO:0004497">
    <property type="term" value="F:monooxygenase activity"/>
    <property type="evidence" value="ECO:0007669"/>
    <property type="project" value="InterPro"/>
</dbReference>
<reference evidence="6" key="1">
    <citation type="journal article" date="2020" name="Phytopathology">
        <title>Genome Sequence Resources of Colletotrichum truncatum, C. plurivorum, C. musicola, and C. sojae: Four Species Pathogenic to Soybean (Glycine max).</title>
        <authorList>
            <person name="Rogerio F."/>
            <person name="Boufleur T.R."/>
            <person name="Ciampi-Guillardi M."/>
            <person name="Sukno S.A."/>
            <person name="Thon M.R."/>
            <person name="Massola Junior N.S."/>
            <person name="Baroncelli R."/>
        </authorList>
    </citation>
    <scope>NUCLEOTIDE SEQUENCE</scope>
    <source>
        <strain evidence="6">LFN00145</strain>
    </source>
</reference>
<evidence type="ECO:0000256" key="5">
    <source>
        <dbReference type="ARBA" id="ARBA00023004"/>
    </source>
</evidence>
<keyword evidence="4" id="KW-0560">Oxidoreductase</keyword>
<comment type="caution">
    <text evidence="6">The sequence shown here is derived from an EMBL/GenBank/DDBJ whole genome shotgun (WGS) entry which is preliminary data.</text>
</comment>
<dbReference type="InterPro" id="IPR036396">
    <property type="entry name" value="Cyt_P450_sf"/>
</dbReference>
<dbReference type="Proteomes" id="UP000654918">
    <property type="component" value="Unassembled WGS sequence"/>
</dbReference>
<evidence type="ECO:0008006" key="8">
    <source>
        <dbReference type="Google" id="ProtNLM"/>
    </source>
</evidence>
<organism evidence="6 7">
    <name type="scientific">Colletotrichum plurivorum</name>
    <dbReference type="NCBI Taxonomy" id="2175906"/>
    <lineage>
        <taxon>Eukaryota</taxon>
        <taxon>Fungi</taxon>
        <taxon>Dikarya</taxon>
        <taxon>Ascomycota</taxon>
        <taxon>Pezizomycotina</taxon>
        <taxon>Sordariomycetes</taxon>
        <taxon>Hypocreomycetidae</taxon>
        <taxon>Glomerellales</taxon>
        <taxon>Glomerellaceae</taxon>
        <taxon>Colletotrichum</taxon>
        <taxon>Colletotrichum orchidearum species complex</taxon>
    </lineage>
</organism>
<evidence type="ECO:0000313" key="6">
    <source>
        <dbReference type="EMBL" id="KAF6819863.1"/>
    </source>
</evidence>
<dbReference type="InterPro" id="IPR001128">
    <property type="entry name" value="Cyt_P450"/>
</dbReference>
<dbReference type="Gene3D" id="1.10.630.10">
    <property type="entry name" value="Cytochrome P450"/>
    <property type="match status" value="1"/>
</dbReference>
<dbReference type="GO" id="GO:0016705">
    <property type="term" value="F:oxidoreductase activity, acting on paired donors, with incorporation or reduction of molecular oxygen"/>
    <property type="evidence" value="ECO:0007669"/>
    <property type="project" value="InterPro"/>
</dbReference>
<comment type="similarity">
    <text evidence="2">Belongs to the cytochrome P450 family.</text>
</comment>
<comment type="cofactor">
    <cofactor evidence="1">
        <name>heme</name>
        <dbReference type="ChEBI" id="CHEBI:30413"/>
    </cofactor>
</comment>
<dbReference type="CDD" id="cd11041">
    <property type="entry name" value="CYP503A1-like"/>
    <property type="match status" value="1"/>
</dbReference>
<dbReference type="GO" id="GO:0020037">
    <property type="term" value="F:heme binding"/>
    <property type="evidence" value="ECO:0007669"/>
    <property type="project" value="InterPro"/>
</dbReference>
<dbReference type="EMBL" id="WIGO01000280">
    <property type="protein sequence ID" value="KAF6819863.1"/>
    <property type="molecule type" value="Genomic_DNA"/>
</dbReference>
<evidence type="ECO:0000256" key="3">
    <source>
        <dbReference type="ARBA" id="ARBA00022723"/>
    </source>
</evidence>
<keyword evidence="7" id="KW-1185">Reference proteome</keyword>
<keyword evidence="3" id="KW-0479">Metal-binding</keyword>
<accession>A0A8H6JW73</accession>
<dbReference type="SUPFAM" id="SSF48264">
    <property type="entry name" value="Cytochrome P450"/>
    <property type="match status" value="1"/>
</dbReference>
<gene>
    <name evidence="6" type="ORF">CPLU01_12922</name>
</gene>
<evidence type="ECO:0000256" key="1">
    <source>
        <dbReference type="ARBA" id="ARBA00001971"/>
    </source>
</evidence>
<dbReference type="PANTHER" id="PTHR46206:SF7">
    <property type="entry name" value="P450, PUTATIVE (EUROFUNG)-RELATED"/>
    <property type="match status" value="1"/>
</dbReference>
<proteinExistence type="inferred from homology"/>
<name>A0A8H6JW73_9PEZI</name>
<evidence type="ECO:0000256" key="2">
    <source>
        <dbReference type="ARBA" id="ARBA00010617"/>
    </source>
</evidence>
<dbReference type="GO" id="GO:0005506">
    <property type="term" value="F:iron ion binding"/>
    <property type="evidence" value="ECO:0007669"/>
    <property type="project" value="InterPro"/>
</dbReference>
<evidence type="ECO:0000256" key="4">
    <source>
        <dbReference type="ARBA" id="ARBA00023002"/>
    </source>
</evidence>
<keyword evidence="5" id="KW-0408">Iron</keyword>